<gene>
    <name evidence="2" type="primary">LOC111361551</name>
</gene>
<dbReference type="Proteomes" id="UP000301870">
    <property type="component" value="Unplaced"/>
</dbReference>
<dbReference type="GeneID" id="111361551"/>
<reference evidence="2" key="1">
    <citation type="submission" date="2025-08" db="UniProtKB">
        <authorList>
            <consortium name="RefSeq"/>
        </authorList>
    </citation>
    <scope>IDENTIFICATION</scope>
    <source>
        <strain evidence="2">Ishihara</strain>
        <tissue evidence="2">Whole body</tissue>
    </source>
</reference>
<organism evidence="1 2">
    <name type="scientific">Spodoptera litura</name>
    <name type="common">Asian cotton leafworm</name>
    <dbReference type="NCBI Taxonomy" id="69820"/>
    <lineage>
        <taxon>Eukaryota</taxon>
        <taxon>Metazoa</taxon>
        <taxon>Ecdysozoa</taxon>
        <taxon>Arthropoda</taxon>
        <taxon>Hexapoda</taxon>
        <taxon>Insecta</taxon>
        <taxon>Pterygota</taxon>
        <taxon>Neoptera</taxon>
        <taxon>Endopterygota</taxon>
        <taxon>Lepidoptera</taxon>
        <taxon>Glossata</taxon>
        <taxon>Ditrysia</taxon>
        <taxon>Noctuoidea</taxon>
        <taxon>Noctuidae</taxon>
        <taxon>Amphipyrinae</taxon>
        <taxon>Spodoptera</taxon>
    </lineage>
</organism>
<name>A0A9J7ERI9_SPOLT</name>
<dbReference type="OrthoDB" id="410104at2759"/>
<dbReference type="RefSeq" id="XP_022833711.1">
    <property type="nucleotide sequence ID" value="XM_022977943.1"/>
</dbReference>
<protein>
    <submittedName>
        <fullName evidence="2">Uncharacterized protein LOC111361551</fullName>
    </submittedName>
</protein>
<dbReference type="PANTHER" id="PTHR47027:SF20">
    <property type="entry name" value="REVERSE TRANSCRIPTASE-LIKE PROTEIN WITH RNA-DIRECTED DNA POLYMERASE DOMAIN"/>
    <property type="match status" value="1"/>
</dbReference>
<dbReference type="PANTHER" id="PTHR47027">
    <property type="entry name" value="REVERSE TRANSCRIPTASE DOMAIN-CONTAINING PROTEIN"/>
    <property type="match status" value="1"/>
</dbReference>
<evidence type="ECO:0000313" key="2">
    <source>
        <dbReference type="RefSeq" id="XP_022833711.1"/>
    </source>
</evidence>
<dbReference type="KEGG" id="sliu:111361551"/>
<sequence length="119" mass="13984">MLQQLSDESAKAGLTMNLTKTKIMTNAQETVYHEQITVNNEEIEYVKEYIYLGQLISTEDCMKKEIERRITNTWKRFWSLKEKAFFNQGTPDESENEREEAEGIVNRYLKECIGSIEGY</sequence>
<evidence type="ECO:0000313" key="1">
    <source>
        <dbReference type="Proteomes" id="UP000301870"/>
    </source>
</evidence>
<accession>A0A9J7ERI9</accession>
<dbReference type="AlphaFoldDB" id="A0A9J7ERI9"/>
<proteinExistence type="predicted"/>
<keyword evidence="1" id="KW-1185">Reference proteome</keyword>